<dbReference type="PANTHER" id="PTHR22937:SF174">
    <property type="entry name" value="RING-TYPE E3 UBIQUITIN TRANSFERASE"/>
    <property type="match status" value="1"/>
</dbReference>
<dbReference type="SUPFAM" id="SSF57850">
    <property type="entry name" value="RING/U-box"/>
    <property type="match status" value="1"/>
</dbReference>
<evidence type="ECO:0000256" key="7">
    <source>
        <dbReference type="ARBA" id="ARBA00022833"/>
    </source>
</evidence>
<organism evidence="11 12">
    <name type="scientific">Lithospermum erythrorhizon</name>
    <name type="common">Purple gromwell</name>
    <name type="synonym">Lithospermum officinale var. erythrorhizon</name>
    <dbReference type="NCBI Taxonomy" id="34254"/>
    <lineage>
        <taxon>Eukaryota</taxon>
        <taxon>Viridiplantae</taxon>
        <taxon>Streptophyta</taxon>
        <taxon>Embryophyta</taxon>
        <taxon>Tracheophyta</taxon>
        <taxon>Spermatophyta</taxon>
        <taxon>Magnoliopsida</taxon>
        <taxon>eudicotyledons</taxon>
        <taxon>Gunneridae</taxon>
        <taxon>Pentapetalae</taxon>
        <taxon>asterids</taxon>
        <taxon>lamiids</taxon>
        <taxon>Boraginales</taxon>
        <taxon>Boraginaceae</taxon>
        <taxon>Boraginoideae</taxon>
        <taxon>Lithospermeae</taxon>
        <taxon>Lithospermum</taxon>
    </lineage>
</organism>
<keyword evidence="12" id="KW-1185">Reference proteome</keyword>
<dbReference type="GO" id="GO:0016874">
    <property type="term" value="F:ligase activity"/>
    <property type="evidence" value="ECO:0007669"/>
    <property type="project" value="UniProtKB-KW"/>
</dbReference>
<name>A0AAV3QMX5_LITER</name>
<sequence>MGHRQLFNPSQILETDNDEERNQSEHEYVHFSSEGSSFVHPPQNTAIDSRNLALQLNHPPNSGGILSCARTSEYPQYQPQLRLQHPPQPPRPTYDPFLHTSTSGSHNLAQENYACSSSSSIHRGQTFHGRTDGAVMDFPGSGRGSYKRKRQGFSGVCQRGSTSRYGDCGSSSSVSMSTHSRQEKQVADAHQPSWDFSSGYGGHGVTFHSEDTPRNVRSRISFDLESNSARTHFSPNPAHNSMVSVPINRTNMSNVWGQAPNMFTMERNHGLVNPTPHGRPFVSDPGVFGPENHIIAENSNHSAAMEIGGYHGDYSFHQNPVPQSVQVNPSQSVRGIRSSYHQRYAPGMRASSSNVHPGTVVAPNEGFPVVSHGYSGRHSRSHPTSVHRDRGRPRASVDRYRALPNDMVIRNHLNPEGLVIIDRSAFSGSRTLFDQHRDMRLDIDNMSYEELLALEERIGTVNTGVSDDMISKCLTESTSCSSNQPQEEGKCVICLEEYKKMDDVGSLKLCGHEFHVQCIRKWLAVKNLCPICKSCALDEKMKNN</sequence>
<comment type="caution">
    <text evidence="11">The sequence shown here is derived from an EMBL/GenBank/DDBJ whole genome shotgun (WGS) entry which is preliminary data.</text>
</comment>
<protein>
    <recommendedName>
        <fullName evidence="2">RING-type E3 ubiquitin transferase</fullName>
        <ecNumber evidence="2">2.3.2.27</ecNumber>
    </recommendedName>
</protein>
<accession>A0AAV3QMX5</accession>
<keyword evidence="6" id="KW-0833">Ubl conjugation pathway</keyword>
<evidence type="ECO:0000259" key="10">
    <source>
        <dbReference type="PROSITE" id="PS50089"/>
    </source>
</evidence>
<dbReference type="PANTHER" id="PTHR22937">
    <property type="entry name" value="E3 UBIQUITIN-PROTEIN LIGASE RNF165"/>
    <property type="match status" value="1"/>
</dbReference>
<evidence type="ECO:0000256" key="9">
    <source>
        <dbReference type="SAM" id="MobiDB-lite"/>
    </source>
</evidence>
<dbReference type="InterPro" id="IPR013083">
    <property type="entry name" value="Znf_RING/FYVE/PHD"/>
</dbReference>
<feature type="compositionally biased region" description="Low complexity" evidence="9">
    <location>
        <begin position="161"/>
        <end position="179"/>
    </location>
</feature>
<evidence type="ECO:0000256" key="5">
    <source>
        <dbReference type="ARBA" id="ARBA00022771"/>
    </source>
</evidence>
<dbReference type="Proteomes" id="UP001454036">
    <property type="component" value="Unassembled WGS sequence"/>
</dbReference>
<proteinExistence type="predicted"/>
<reference evidence="11 12" key="1">
    <citation type="submission" date="2024-01" db="EMBL/GenBank/DDBJ databases">
        <title>The complete chloroplast genome sequence of Lithospermum erythrorhizon: insights into the phylogenetic relationship among Boraginaceae species and the maternal lineages of purple gromwells.</title>
        <authorList>
            <person name="Okada T."/>
            <person name="Watanabe K."/>
        </authorList>
    </citation>
    <scope>NUCLEOTIDE SEQUENCE [LARGE SCALE GENOMIC DNA]</scope>
</reference>
<dbReference type="PROSITE" id="PS50089">
    <property type="entry name" value="ZF_RING_2"/>
    <property type="match status" value="1"/>
</dbReference>
<keyword evidence="11" id="KW-0436">Ligase</keyword>
<dbReference type="Gene3D" id="3.30.40.10">
    <property type="entry name" value="Zinc/RING finger domain, C3HC4 (zinc finger)"/>
    <property type="match status" value="1"/>
</dbReference>
<keyword evidence="3" id="KW-0808">Transferase</keyword>
<keyword evidence="5 8" id="KW-0863">Zinc-finger</keyword>
<evidence type="ECO:0000256" key="1">
    <source>
        <dbReference type="ARBA" id="ARBA00000900"/>
    </source>
</evidence>
<dbReference type="AlphaFoldDB" id="A0AAV3QMX5"/>
<gene>
    <name evidence="11" type="ORF">LIER_19677</name>
</gene>
<dbReference type="GO" id="GO:0061630">
    <property type="term" value="F:ubiquitin protein ligase activity"/>
    <property type="evidence" value="ECO:0007669"/>
    <property type="project" value="UniProtKB-EC"/>
</dbReference>
<evidence type="ECO:0000313" key="11">
    <source>
        <dbReference type="EMBL" id="GAA0163923.1"/>
    </source>
</evidence>
<dbReference type="InterPro" id="IPR001841">
    <property type="entry name" value="Znf_RING"/>
</dbReference>
<feature type="region of interest" description="Disordered" evidence="9">
    <location>
        <begin position="1"/>
        <end position="24"/>
    </location>
</feature>
<evidence type="ECO:0000313" key="12">
    <source>
        <dbReference type="Proteomes" id="UP001454036"/>
    </source>
</evidence>
<dbReference type="SMART" id="SM00184">
    <property type="entry name" value="RING"/>
    <property type="match status" value="1"/>
</dbReference>
<keyword evidence="4" id="KW-0479">Metal-binding</keyword>
<feature type="domain" description="RING-type" evidence="10">
    <location>
        <begin position="491"/>
        <end position="533"/>
    </location>
</feature>
<dbReference type="FunFam" id="3.30.40.10:FF:000538">
    <property type="entry name" value="E3 ubiquitin-protein ligase MBR2 isoform A"/>
    <property type="match status" value="1"/>
</dbReference>
<evidence type="ECO:0000256" key="8">
    <source>
        <dbReference type="PROSITE-ProRule" id="PRU00175"/>
    </source>
</evidence>
<evidence type="ECO:0000256" key="4">
    <source>
        <dbReference type="ARBA" id="ARBA00022723"/>
    </source>
</evidence>
<feature type="region of interest" description="Disordered" evidence="9">
    <location>
        <begin position="373"/>
        <end position="396"/>
    </location>
</feature>
<evidence type="ECO:0000256" key="6">
    <source>
        <dbReference type="ARBA" id="ARBA00022786"/>
    </source>
</evidence>
<dbReference type="EMBL" id="BAABME010004894">
    <property type="protein sequence ID" value="GAA0163923.1"/>
    <property type="molecule type" value="Genomic_DNA"/>
</dbReference>
<dbReference type="GO" id="GO:0008270">
    <property type="term" value="F:zinc ion binding"/>
    <property type="evidence" value="ECO:0007669"/>
    <property type="project" value="UniProtKB-KW"/>
</dbReference>
<feature type="compositionally biased region" description="Polar residues" evidence="9">
    <location>
        <begin position="99"/>
        <end position="123"/>
    </location>
</feature>
<dbReference type="EC" id="2.3.2.27" evidence="2"/>
<evidence type="ECO:0000256" key="3">
    <source>
        <dbReference type="ARBA" id="ARBA00022679"/>
    </source>
</evidence>
<comment type="catalytic activity">
    <reaction evidence="1">
        <text>S-ubiquitinyl-[E2 ubiquitin-conjugating enzyme]-L-cysteine + [acceptor protein]-L-lysine = [E2 ubiquitin-conjugating enzyme]-L-cysteine + N(6)-ubiquitinyl-[acceptor protein]-L-lysine.</text>
        <dbReference type="EC" id="2.3.2.27"/>
    </reaction>
</comment>
<dbReference type="Pfam" id="PF13639">
    <property type="entry name" value="zf-RING_2"/>
    <property type="match status" value="1"/>
</dbReference>
<keyword evidence="7" id="KW-0862">Zinc</keyword>
<evidence type="ECO:0000256" key="2">
    <source>
        <dbReference type="ARBA" id="ARBA00012483"/>
    </source>
</evidence>
<dbReference type="InterPro" id="IPR045191">
    <property type="entry name" value="MBR1/2-like"/>
</dbReference>
<feature type="region of interest" description="Disordered" evidence="9">
    <location>
        <begin position="80"/>
        <end position="190"/>
    </location>
</feature>